<dbReference type="GO" id="GO:0005886">
    <property type="term" value="C:plasma membrane"/>
    <property type="evidence" value="ECO:0007669"/>
    <property type="project" value="TreeGrafter"/>
</dbReference>
<evidence type="ECO:0000313" key="8">
    <source>
        <dbReference type="Proteomes" id="UP000223606"/>
    </source>
</evidence>
<dbReference type="AlphaFoldDB" id="A0A2C9D202"/>
<dbReference type="CDD" id="cd01115">
    <property type="entry name" value="SLC13_permease"/>
    <property type="match status" value="1"/>
</dbReference>
<feature type="transmembrane region" description="Helical" evidence="6">
    <location>
        <begin position="48"/>
        <end position="73"/>
    </location>
</feature>
<comment type="subcellular location">
    <subcellularLocation>
        <location evidence="1">Membrane</location>
        <topology evidence="1">Multi-pass membrane protein</topology>
    </subcellularLocation>
</comment>
<dbReference type="Pfam" id="PF00939">
    <property type="entry name" value="Na_sulph_symp"/>
    <property type="match status" value="1"/>
</dbReference>
<feature type="transmembrane region" description="Helical" evidence="6">
    <location>
        <begin position="268"/>
        <end position="287"/>
    </location>
</feature>
<feature type="transmembrane region" description="Helical" evidence="6">
    <location>
        <begin position="415"/>
        <end position="441"/>
    </location>
</feature>
<dbReference type="EMBL" id="LT960614">
    <property type="protein sequence ID" value="SON53831.1"/>
    <property type="molecule type" value="Genomic_DNA"/>
</dbReference>
<evidence type="ECO:0000256" key="4">
    <source>
        <dbReference type="ARBA" id="ARBA00022989"/>
    </source>
</evidence>
<accession>A0A2C9D202</accession>
<dbReference type="PANTHER" id="PTHR10283:SF82">
    <property type="entry name" value="SOLUTE CARRIER FAMILY 13 MEMBER 2"/>
    <property type="match status" value="1"/>
</dbReference>
<feature type="transmembrane region" description="Helical" evidence="6">
    <location>
        <begin position="179"/>
        <end position="199"/>
    </location>
</feature>
<feature type="transmembrane region" description="Helical" evidence="6">
    <location>
        <begin position="365"/>
        <end position="384"/>
    </location>
</feature>
<dbReference type="PANTHER" id="PTHR10283">
    <property type="entry name" value="SOLUTE CARRIER FAMILY 13 MEMBER"/>
    <property type="match status" value="1"/>
</dbReference>
<feature type="transmembrane region" description="Helical" evidence="6">
    <location>
        <begin position="453"/>
        <end position="472"/>
    </location>
</feature>
<sequence length="477" mass="49200">MASERNDDLVPTAEFGALKTLANLVGFGVAAASLVIPPQAGLSAPAQAAAGIGFMMAVFWVTELIPIAVTALIPLVLFPPSGIASIEDLASSYANPVIFLFLGGFLIARAIEQWGLHRRLAHSILARTRGDPSHIILSMMLVTAFLSLWISNTASAMVTAPIAASIAAMSEDKKGFAPALMLGVAYAATIGGVGSLIGTPPNAIFAGYMEEAHGVTIGFADWMLVGLPVVAVLLPLTWLFLTRVSFRIAAGEVSIDLESLGPMSAPELRVAVVAGLTALGWILRPAVSMLFPDLDFSDAGVAMTGALALFLIPAGSLRGARLLEWKTASSLRWDVLILFGGGLSLASAIDSTGLASWIGESAQKLHGLPTVWVLLVFALIIVYLGELASNTAMAAIFMPIAGAAAVGMGNDPLVFALPVALAASMGFMLPIATPPNAIVFANPAVTRSAMLKAGAPLNLIGVAVALAAGMWLGPIVF</sequence>
<dbReference type="RefSeq" id="WP_099553693.1">
    <property type="nucleotide sequence ID" value="NZ_LT960614.1"/>
</dbReference>
<keyword evidence="3 6" id="KW-0812">Transmembrane</keyword>
<keyword evidence="8" id="KW-1185">Reference proteome</keyword>
<dbReference type="InterPro" id="IPR001898">
    <property type="entry name" value="SLC13A/DASS"/>
</dbReference>
<keyword evidence="4 6" id="KW-1133">Transmembrane helix</keyword>
<feature type="transmembrane region" description="Helical" evidence="6">
    <location>
        <begin position="132"/>
        <end position="150"/>
    </location>
</feature>
<feature type="transmembrane region" description="Helical" evidence="6">
    <location>
        <begin position="20"/>
        <end position="36"/>
    </location>
</feature>
<evidence type="ECO:0000256" key="2">
    <source>
        <dbReference type="ARBA" id="ARBA00022448"/>
    </source>
</evidence>
<organism evidence="7 8">
    <name type="scientific">Hartmannibacter diazotrophicus</name>
    <dbReference type="NCBI Taxonomy" id="1482074"/>
    <lineage>
        <taxon>Bacteria</taxon>
        <taxon>Pseudomonadati</taxon>
        <taxon>Pseudomonadota</taxon>
        <taxon>Alphaproteobacteria</taxon>
        <taxon>Hyphomicrobiales</taxon>
        <taxon>Pleomorphomonadaceae</taxon>
        <taxon>Hartmannibacter</taxon>
    </lineage>
</organism>
<feature type="transmembrane region" description="Helical" evidence="6">
    <location>
        <begin position="335"/>
        <end position="359"/>
    </location>
</feature>
<evidence type="ECO:0000313" key="7">
    <source>
        <dbReference type="EMBL" id="SON53831.1"/>
    </source>
</evidence>
<dbReference type="GO" id="GO:0015141">
    <property type="term" value="F:succinate transmembrane transporter activity"/>
    <property type="evidence" value="ECO:0007669"/>
    <property type="project" value="UniProtKB-ARBA"/>
</dbReference>
<protein>
    <submittedName>
        <fullName evidence="7">Na(+)/dicarboxylate symporter</fullName>
    </submittedName>
</protein>
<name>A0A2C9D202_9HYPH</name>
<dbReference type="InterPro" id="IPR031312">
    <property type="entry name" value="Na/sul_symport_CS"/>
</dbReference>
<dbReference type="NCBIfam" id="TIGR00785">
    <property type="entry name" value="dass"/>
    <property type="match status" value="1"/>
</dbReference>
<reference evidence="7" key="1">
    <citation type="submission" date="2017-09" db="EMBL/GenBank/DDBJ databases">
        <authorList>
            <person name="Ehlers B."/>
            <person name="Leendertz F.H."/>
        </authorList>
    </citation>
    <scope>NUCLEOTIDE SEQUENCE</scope>
    <source>
        <strain evidence="7">Type strain: E19</strain>
    </source>
</reference>
<evidence type="ECO:0000256" key="6">
    <source>
        <dbReference type="SAM" id="Phobius"/>
    </source>
</evidence>
<keyword evidence="5 6" id="KW-0472">Membrane</keyword>
<evidence type="ECO:0000256" key="5">
    <source>
        <dbReference type="ARBA" id="ARBA00023136"/>
    </source>
</evidence>
<evidence type="ECO:0000256" key="3">
    <source>
        <dbReference type="ARBA" id="ARBA00022692"/>
    </source>
</evidence>
<feature type="transmembrane region" description="Helical" evidence="6">
    <location>
        <begin position="93"/>
        <end position="111"/>
    </location>
</feature>
<keyword evidence="2" id="KW-0813">Transport</keyword>
<proteinExistence type="predicted"/>
<feature type="transmembrane region" description="Helical" evidence="6">
    <location>
        <begin position="219"/>
        <end position="241"/>
    </location>
</feature>
<dbReference type="Proteomes" id="UP000223606">
    <property type="component" value="Chromosome 1"/>
</dbReference>
<evidence type="ECO:0000256" key="1">
    <source>
        <dbReference type="ARBA" id="ARBA00004141"/>
    </source>
</evidence>
<dbReference type="KEGG" id="hdi:HDIA_0290"/>
<gene>
    <name evidence="7" type="primary">sdcS_1</name>
    <name evidence="7" type="ORF">HDIA_0290</name>
</gene>
<dbReference type="PROSITE" id="PS01271">
    <property type="entry name" value="NA_SULFATE"/>
    <property type="match status" value="1"/>
</dbReference>
<feature type="transmembrane region" description="Helical" evidence="6">
    <location>
        <begin position="299"/>
        <end position="323"/>
    </location>
</feature>
<dbReference type="OrthoDB" id="9766267at2"/>
<feature type="transmembrane region" description="Helical" evidence="6">
    <location>
        <begin position="391"/>
        <end position="409"/>
    </location>
</feature>